<reference evidence="2 4" key="2">
    <citation type="submission" date="2020-06" db="EMBL/GenBank/DDBJ databases">
        <title>Complete genome of Paenibacillus barcinonensis KACC11450.</title>
        <authorList>
            <person name="Kim M."/>
            <person name="Park Y.-J."/>
            <person name="Shin J.-H."/>
        </authorList>
    </citation>
    <scope>NUCLEOTIDE SEQUENCE [LARGE SCALE GENOMIC DNA]</scope>
    <source>
        <strain evidence="2 4">KACC11450</strain>
    </source>
</reference>
<proteinExistence type="predicted"/>
<evidence type="ECO:0000313" key="3">
    <source>
        <dbReference type="Proteomes" id="UP000247790"/>
    </source>
</evidence>
<name>A0A2V4WJG3_PAEBA</name>
<dbReference type="AlphaFoldDB" id="A0A2V4WJG3"/>
<dbReference type="RefSeq" id="WP_110893670.1">
    <property type="nucleotide sequence ID" value="NZ_CP054614.1"/>
</dbReference>
<dbReference type="OrthoDB" id="2942755at2"/>
<gene>
    <name evidence="1" type="ORF">DFQ00_101436</name>
    <name evidence="2" type="ORF">HUB98_26150</name>
</gene>
<keyword evidence="4" id="KW-1185">Reference proteome</keyword>
<organism evidence="1 3">
    <name type="scientific">Paenibacillus barcinonensis</name>
    <dbReference type="NCBI Taxonomy" id="198119"/>
    <lineage>
        <taxon>Bacteria</taxon>
        <taxon>Bacillati</taxon>
        <taxon>Bacillota</taxon>
        <taxon>Bacilli</taxon>
        <taxon>Bacillales</taxon>
        <taxon>Paenibacillaceae</taxon>
        <taxon>Paenibacillus</taxon>
    </lineage>
</organism>
<evidence type="ECO:0000313" key="4">
    <source>
        <dbReference type="Proteomes" id="UP000509327"/>
    </source>
</evidence>
<sequence>MRFNQARILRKYERPYTLIREDDGDWNSVGVYRPPETQRIDLRGSIQPLGDKLTQTDGGRYTVDDRLLLTTFQHDAGDVVEHQGKQYTVETDSDWNQYSNVNEYRLKRVSTHDPV</sequence>
<dbReference type="Proteomes" id="UP000509327">
    <property type="component" value="Chromosome"/>
</dbReference>
<accession>A0A2V4WJG3</accession>
<dbReference type="EMBL" id="CP054614">
    <property type="protein sequence ID" value="QKS59341.1"/>
    <property type="molecule type" value="Genomic_DNA"/>
</dbReference>
<reference evidence="1 3" key="1">
    <citation type="submission" date="2018-06" db="EMBL/GenBank/DDBJ databases">
        <title>Genomic Encyclopedia of Type Strains, Phase III (KMG-III): the genomes of soil and plant-associated and newly described type strains.</title>
        <authorList>
            <person name="Whitman W."/>
        </authorList>
    </citation>
    <scope>NUCLEOTIDE SEQUENCE [LARGE SCALE GENOMIC DNA]</scope>
    <source>
        <strain evidence="1 3">CECT 7022</strain>
    </source>
</reference>
<protein>
    <submittedName>
        <fullName evidence="1">Uncharacterized protein</fullName>
    </submittedName>
</protein>
<dbReference type="EMBL" id="QJSW01000001">
    <property type="protein sequence ID" value="PYE52498.1"/>
    <property type="molecule type" value="Genomic_DNA"/>
</dbReference>
<dbReference type="Proteomes" id="UP000247790">
    <property type="component" value="Unassembled WGS sequence"/>
</dbReference>
<evidence type="ECO:0000313" key="1">
    <source>
        <dbReference type="EMBL" id="PYE52498.1"/>
    </source>
</evidence>
<evidence type="ECO:0000313" key="2">
    <source>
        <dbReference type="EMBL" id="QKS59341.1"/>
    </source>
</evidence>